<evidence type="ECO:0000313" key="3">
    <source>
        <dbReference type="EMBL" id="WPA95465.1"/>
    </source>
</evidence>
<dbReference type="EMBL" id="LKMD01000100">
    <property type="protein sequence ID" value="PIB01724.1"/>
    <property type="molecule type" value="Genomic_DNA"/>
</dbReference>
<accession>A0A2G5IB17</accession>
<name>A0A2G5IB17_CERBT</name>
<gene>
    <name evidence="2" type="ORF">CB0940_00061</name>
    <name evidence="3" type="ORF">RHO25_000064</name>
</gene>
<keyword evidence="4" id="KW-1185">Reference proteome</keyword>
<evidence type="ECO:0000313" key="4">
    <source>
        <dbReference type="Proteomes" id="UP001302367"/>
    </source>
</evidence>
<dbReference type="OrthoDB" id="10316102at2759"/>
<dbReference type="Proteomes" id="UP001302367">
    <property type="component" value="Chromosome 1"/>
</dbReference>
<proteinExistence type="predicted"/>
<dbReference type="Proteomes" id="UP000230605">
    <property type="component" value="Chromosome 1"/>
</dbReference>
<reference evidence="3 4" key="2">
    <citation type="submission" date="2023-09" db="EMBL/GenBank/DDBJ databases">
        <title>Complete-Gapless Cercospora beticola genome.</title>
        <authorList>
            <person name="Wyatt N.A."/>
            <person name="Spanner R.E."/>
            <person name="Bolton M.D."/>
        </authorList>
    </citation>
    <scope>NUCLEOTIDE SEQUENCE [LARGE SCALE GENOMIC DNA]</scope>
    <source>
        <strain evidence="3">Cb09-40</strain>
    </source>
</reference>
<evidence type="ECO:0000313" key="2">
    <source>
        <dbReference type="EMBL" id="PIB01724.1"/>
    </source>
</evidence>
<dbReference type="EMBL" id="CP134184">
    <property type="protein sequence ID" value="WPA95465.1"/>
    <property type="molecule type" value="Genomic_DNA"/>
</dbReference>
<feature type="region of interest" description="Disordered" evidence="1">
    <location>
        <begin position="219"/>
        <end position="255"/>
    </location>
</feature>
<reference evidence="2" key="1">
    <citation type="submission" date="2015-10" db="EMBL/GenBank/DDBJ databases">
        <title>The cercosporin biosynthetic gene cluster was horizontally transferred to several fungal lineages and shown to be expanded in Cercospora beticola based on microsynteny with recipient genomes.</title>
        <authorList>
            <person name="De Jonge R."/>
            <person name="Ebert M.K."/>
            <person name="Suttle J.C."/>
            <person name="Jurick Ii W.M."/>
            <person name="Secor G.A."/>
            <person name="Thomma B.P."/>
            <person name="Van De Peer Y."/>
            <person name="Bolton M.D."/>
        </authorList>
    </citation>
    <scope>NUCLEOTIDE SEQUENCE [LARGE SCALE GENOMIC DNA]</scope>
    <source>
        <strain evidence="2">09-40</strain>
    </source>
</reference>
<dbReference type="AlphaFoldDB" id="A0A2G5IB17"/>
<organism evidence="2">
    <name type="scientific">Cercospora beticola</name>
    <name type="common">Sugarbeet leaf spot fungus</name>
    <dbReference type="NCBI Taxonomy" id="122368"/>
    <lineage>
        <taxon>Eukaryota</taxon>
        <taxon>Fungi</taxon>
        <taxon>Dikarya</taxon>
        <taxon>Ascomycota</taxon>
        <taxon>Pezizomycotina</taxon>
        <taxon>Dothideomycetes</taxon>
        <taxon>Dothideomycetidae</taxon>
        <taxon>Mycosphaerellales</taxon>
        <taxon>Mycosphaerellaceae</taxon>
        <taxon>Cercospora</taxon>
    </lineage>
</organism>
<evidence type="ECO:0000256" key="1">
    <source>
        <dbReference type="SAM" id="MobiDB-lite"/>
    </source>
</evidence>
<sequence>MSRSFSTIPPDGFHAGHLQHAIMAFKNVPGRMGLFWQDPFAPSKAKLCKAVGVLVDEQIRPDHEQLAERLMNQRLETLPSVYDPAVYNLDALTCMPCANARLGHCDIASQPPGTHCTNCILWRKDSCDCNNGLMVPLMEALVAQAETRPGQPLTPPKDYTVLAADERQQHTRDFCERHFGVHFEWPQAQPPSPQMPLAIQNNALGLAGKDLREKVKARKQQKQAKRKENAAIFGKHQRNGQDPARKSGSPTAKYGRLRKQAIVVLPLGQADPLPTVHKRPWNVEPGTSVIVQKDGPALSVKEHAMASAGAGKRKLE</sequence>
<protein>
    <submittedName>
        <fullName evidence="2">Uncharacterized protein</fullName>
    </submittedName>
</protein>